<dbReference type="EMBL" id="JANJYI010000001">
    <property type="protein sequence ID" value="KAK2665488.1"/>
    <property type="molecule type" value="Genomic_DNA"/>
</dbReference>
<organism evidence="1 2">
    <name type="scientific">Dipteronia dyeriana</name>
    <dbReference type="NCBI Taxonomy" id="168575"/>
    <lineage>
        <taxon>Eukaryota</taxon>
        <taxon>Viridiplantae</taxon>
        <taxon>Streptophyta</taxon>
        <taxon>Embryophyta</taxon>
        <taxon>Tracheophyta</taxon>
        <taxon>Spermatophyta</taxon>
        <taxon>Magnoliopsida</taxon>
        <taxon>eudicotyledons</taxon>
        <taxon>Gunneridae</taxon>
        <taxon>Pentapetalae</taxon>
        <taxon>rosids</taxon>
        <taxon>malvids</taxon>
        <taxon>Sapindales</taxon>
        <taxon>Sapindaceae</taxon>
        <taxon>Hippocastanoideae</taxon>
        <taxon>Acereae</taxon>
        <taxon>Dipteronia</taxon>
    </lineage>
</organism>
<comment type="caution">
    <text evidence="1">The sequence shown here is derived from an EMBL/GenBank/DDBJ whole genome shotgun (WGS) entry which is preliminary data.</text>
</comment>
<dbReference type="PANTHER" id="PTHR47926">
    <property type="entry name" value="PENTATRICOPEPTIDE REPEAT-CONTAINING PROTEIN"/>
    <property type="match status" value="1"/>
</dbReference>
<protein>
    <recommendedName>
        <fullName evidence="3">Pentatricopeptide repeat-containing protein</fullName>
    </recommendedName>
</protein>
<accession>A0AAE0CWN9</accession>
<evidence type="ECO:0000313" key="1">
    <source>
        <dbReference type="EMBL" id="KAK2665488.1"/>
    </source>
</evidence>
<reference evidence="1" key="1">
    <citation type="journal article" date="2023" name="Plant J.">
        <title>Genome sequences and population genomics provide insights into the demographic history, inbreeding, and mutation load of two 'living fossil' tree species of Dipteronia.</title>
        <authorList>
            <person name="Feng Y."/>
            <person name="Comes H.P."/>
            <person name="Chen J."/>
            <person name="Zhu S."/>
            <person name="Lu R."/>
            <person name="Zhang X."/>
            <person name="Li P."/>
            <person name="Qiu J."/>
            <person name="Olsen K.M."/>
            <person name="Qiu Y."/>
        </authorList>
    </citation>
    <scope>NUCLEOTIDE SEQUENCE</scope>
    <source>
        <strain evidence="1">KIB01</strain>
    </source>
</reference>
<dbReference type="Proteomes" id="UP001280121">
    <property type="component" value="Unassembled WGS sequence"/>
</dbReference>
<keyword evidence="2" id="KW-1185">Reference proteome</keyword>
<proteinExistence type="predicted"/>
<dbReference type="InterPro" id="IPR046960">
    <property type="entry name" value="PPR_At4g14850-like_plant"/>
</dbReference>
<evidence type="ECO:0008006" key="3">
    <source>
        <dbReference type="Google" id="ProtNLM"/>
    </source>
</evidence>
<dbReference type="GO" id="GO:0003723">
    <property type="term" value="F:RNA binding"/>
    <property type="evidence" value="ECO:0007669"/>
    <property type="project" value="InterPro"/>
</dbReference>
<evidence type="ECO:0000313" key="2">
    <source>
        <dbReference type="Proteomes" id="UP001280121"/>
    </source>
</evidence>
<sequence>MEFHDCCIWQHRKGLEALSLYQGIVRMGFDIDMSTLASVLTAFTCLEDITGGLQFHVKLIKSGFRQNSHVGSGLIDLYAKCSGGMRDCRKDSEFAFEL</sequence>
<name>A0AAE0CWN9_9ROSI</name>
<dbReference type="InterPro" id="IPR011990">
    <property type="entry name" value="TPR-like_helical_dom_sf"/>
</dbReference>
<dbReference type="AlphaFoldDB" id="A0AAE0CWN9"/>
<dbReference type="Gene3D" id="1.25.40.10">
    <property type="entry name" value="Tetratricopeptide repeat domain"/>
    <property type="match status" value="1"/>
</dbReference>
<dbReference type="GO" id="GO:0009451">
    <property type="term" value="P:RNA modification"/>
    <property type="evidence" value="ECO:0007669"/>
    <property type="project" value="InterPro"/>
</dbReference>
<gene>
    <name evidence="1" type="ORF">Ddye_004062</name>
</gene>